<protein>
    <submittedName>
        <fullName evidence="3">Patatin-like phospholipase family protein</fullName>
    </submittedName>
</protein>
<evidence type="ECO:0000259" key="2">
    <source>
        <dbReference type="PROSITE" id="PS51635"/>
    </source>
</evidence>
<dbReference type="PANTHER" id="PTHR46394:SF1">
    <property type="entry name" value="PNPLA DOMAIN-CONTAINING PROTEIN"/>
    <property type="match status" value="1"/>
</dbReference>
<sequence length="436" mass="50333">MKLSKDKVNYLIFEGGGGKGVTYIGALEALEELDILRYTENKIGEKVVTHLAPDCLKGVAGTSVGSLFALLVSLGYNSKEIRELLKSNLTDEFLDTIEFGFIQSIYSQLSEKSFVKDPQLELSTNFVENKWTSFLQKQEKSFKDLFSYPLKMIKQANYYILSMFIKFLLYYESRKIKNEKSYNEPESTFIPTLRDFVQSKTLKNAIDKILDKPADALNSLKYEFGFFLGNGAREVIDRLIEKKTGIRNCTFNQFYNFLGIDLVITSFDLQAKQVEYLRKGSKWGNICVADAVRMSISIPLVFKPVVINMKDKFILPITNDVSYAHYFIDGGAANNFPLHVFDNGEDKLNPNVLGFTLTYKRQYNPFIEEITFFEYLEDVFLSVLKQTTYLQFKNKEEKEQVIELNPEYVKVLDFSFDEIPEDIIQNAKKKTLEYFK</sequence>
<dbReference type="Gene3D" id="3.40.1090.10">
    <property type="entry name" value="Cytosolic phospholipase A2 catalytic domain"/>
    <property type="match status" value="1"/>
</dbReference>
<gene>
    <name evidence="3" type="ORF">K9W46_03135</name>
</gene>
<dbReference type="AlphaFoldDB" id="A0A9Y1BSJ9"/>
<dbReference type="EMBL" id="CP084167">
    <property type="protein sequence ID" value="UJG44181.1"/>
    <property type="molecule type" value="Genomic_DNA"/>
</dbReference>
<reference evidence="3" key="1">
    <citation type="journal article" date="2022" name="Nat. Microbiol.">
        <title>Unique mobile elements and scalable gene flow at the prokaryote-eukaryote boundary revealed by circularized Asgard archaea genomes.</title>
        <authorList>
            <person name="Wu F."/>
            <person name="Speth D.R."/>
            <person name="Philosof A."/>
            <person name="Cremiere A."/>
            <person name="Narayanan A."/>
            <person name="Barco R.A."/>
            <person name="Connon S.A."/>
            <person name="Amend J.P."/>
            <person name="Antoshechkin I.A."/>
            <person name="Orphan V.J."/>
        </authorList>
    </citation>
    <scope>NUCLEOTIDE SEQUENCE</scope>
    <source>
        <strain evidence="3">PR6</strain>
    </source>
</reference>
<dbReference type="InterPro" id="IPR016035">
    <property type="entry name" value="Acyl_Trfase/lysoPLipase"/>
</dbReference>
<evidence type="ECO:0000256" key="1">
    <source>
        <dbReference type="ARBA" id="ARBA00023098"/>
    </source>
</evidence>
<dbReference type="InterPro" id="IPR002641">
    <property type="entry name" value="PNPLA_dom"/>
</dbReference>
<dbReference type="SUPFAM" id="SSF52151">
    <property type="entry name" value="FabD/lysophospholipase-like"/>
    <property type="match status" value="1"/>
</dbReference>
<evidence type="ECO:0000313" key="3">
    <source>
        <dbReference type="EMBL" id="UJG44181.1"/>
    </source>
</evidence>
<dbReference type="InterPro" id="IPR052580">
    <property type="entry name" value="Lipid_Hydrolase"/>
</dbReference>
<name>A0A9Y1BSJ9_9ARCH</name>
<dbReference type="Proteomes" id="UP001200513">
    <property type="component" value="Chromosome"/>
</dbReference>
<accession>A0A9Y1BSJ9</accession>
<feature type="domain" description="PNPLA" evidence="2">
    <location>
        <begin position="11"/>
        <end position="342"/>
    </location>
</feature>
<keyword evidence="1" id="KW-0443">Lipid metabolism</keyword>
<organism evidence="3">
    <name type="scientific">Candidatus Heimdallarchaeum endolithica</name>
    <dbReference type="NCBI Taxonomy" id="2876572"/>
    <lineage>
        <taxon>Archaea</taxon>
        <taxon>Promethearchaeati</taxon>
        <taxon>Candidatus Heimdallarchaeota</taxon>
        <taxon>Candidatus Heimdallarchaeia (ex Rinke et al. 2021) (nom. nud.)</taxon>
        <taxon>Candidatus Heimdallarchaeales</taxon>
        <taxon>Candidatus Heimdallarchaeaceae</taxon>
        <taxon>Candidatus Heimdallarchaeum</taxon>
    </lineage>
</organism>
<dbReference type="GO" id="GO:0006629">
    <property type="term" value="P:lipid metabolic process"/>
    <property type="evidence" value="ECO:0007669"/>
    <property type="project" value="UniProtKB-KW"/>
</dbReference>
<dbReference type="Pfam" id="PF01734">
    <property type="entry name" value="Patatin"/>
    <property type="match status" value="1"/>
</dbReference>
<proteinExistence type="predicted"/>
<dbReference type="PROSITE" id="PS51635">
    <property type="entry name" value="PNPLA"/>
    <property type="match status" value="1"/>
</dbReference>
<dbReference type="PANTHER" id="PTHR46394">
    <property type="entry name" value="ANNEXIN"/>
    <property type="match status" value="1"/>
</dbReference>